<dbReference type="PROSITE" id="PS50059">
    <property type="entry name" value="FKBP_PPIASE"/>
    <property type="match status" value="1"/>
</dbReference>
<evidence type="ECO:0000256" key="3">
    <source>
        <dbReference type="ARBA" id="ARBA00023110"/>
    </source>
</evidence>
<keyword evidence="4" id="KW-0413">Isomerase</keyword>
<dbReference type="RefSeq" id="WP_035633076.1">
    <property type="nucleotide sequence ID" value="NZ_CP017479.1"/>
</dbReference>
<accession>A0AAC9I9H2</accession>
<dbReference type="Proteomes" id="UP000175968">
    <property type="component" value="Chromosome"/>
</dbReference>
<dbReference type="Gene3D" id="3.10.50.40">
    <property type="match status" value="1"/>
</dbReference>
<dbReference type="EMBL" id="CP017479">
    <property type="protein sequence ID" value="AOW11087.1"/>
    <property type="molecule type" value="Genomic_DNA"/>
</dbReference>
<evidence type="ECO:0000313" key="6">
    <source>
        <dbReference type="EMBL" id="AOW11087.1"/>
    </source>
</evidence>
<dbReference type="Pfam" id="PF00254">
    <property type="entry name" value="FKBP_C"/>
    <property type="match status" value="1"/>
</dbReference>
<gene>
    <name evidence="6" type="ORF">EM308_17245</name>
</gene>
<name>A0AAC9I9H2_9FLAO</name>
<keyword evidence="3 4" id="KW-0697">Rotamase</keyword>
<sequence length="339" mass="37570">MSKIKFYFILLIATVVTLNSCHKDDNNEDVTPPIPYADQYPKDIAAIEDYLNTHYISEVVNNPGQPNDQDVTISKIDNPVTQPSLMSYLNSSTLPRLTFRNVNAHDITYKIYTLVIREGKRNDAVNGGGEYPCNMDGVYAGYKGTLLDGTVFDSSNNGQSLFNLDGTTHDGGTGVIRGWSEGFPQFLTGWMSSNTDGTVRYNDFGVGVMFLPSGMGYYNNAQGSIPAYSPLVFSVKLFGVKRYDHDQDGIPSYQEDLNGDRYMNTFAAGVANPDDTDGDGVPNFNDFDDDGDNYATRGEIKDANGNYYAFDKIPDCSGNQIDPNRLKRHLDKNCIKMNQ</sequence>
<dbReference type="AlphaFoldDB" id="A0AAC9I9H2"/>
<evidence type="ECO:0000313" key="7">
    <source>
        <dbReference type="Proteomes" id="UP000175968"/>
    </source>
</evidence>
<organism evidence="6 7">
    <name type="scientific">Flavobacterium gilvum</name>
    <dbReference type="NCBI Taxonomy" id="1492737"/>
    <lineage>
        <taxon>Bacteria</taxon>
        <taxon>Pseudomonadati</taxon>
        <taxon>Bacteroidota</taxon>
        <taxon>Flavobacteriia</taxon>
        <taxon>Flavobacteriales</taxon>
        <taxon>Flavobacteriaceae</taxon>
        <taxon>Flavobacterium</taxon>
    </lineage>
</organism>
<dbReference type="SUPFAM" id="SSF54534">
    <property type="entry name" value="FKBP-like"/>
    <property type="match status" value="1"/>
</dbReference>
<dbReference type="InterPro" id="IPR046357">
    <property type="entry name" value="PPIase_dom_sf"/>
</dbReference>
<evidence type="ECO:0000256" key="1">
    <source>
        <dbReference type="ARBA" id="ARBA00000971"/>
    </source>
</evidence>
<evidence type="ECO:0000259" key="5">
    <source>
        <dbReference type="PROSITE" id="PS50059"/>
    </source>
</evidence>
<dbReference type="GO" id="GO:0003755">
    <property type="term" value="F:peptidyl-prolyl cis-trans isomerase activity"/>
    <property type="evidence" value="ECO:0007669"/>
    <property type="project" value="UniProtKB-KW"/>
</dbReference>
<dbReference type="EC" id="5.2.1.8" evidence="2 4"/>
<evidence type="ECO:0000256" key="2">
    <source>
        <dbReference type="ARBA" id="ARBA00013194"/>
    </source>
</evidence>
<keyword evidence="7" id="KW-1185">Reference proteome</keyword>
<comment type="catalytic activity">
    <reaction evidence="1 4">
        <text>[protein]-peptidylproline (omega=180) = [protein]-peptidylproline (omega=0)</text>
        <dbReference type="Rhea" id="RHEA:16237"/>
        <dbReference type="Rhea" id="RHEA-COMP:10747"/>
        <dbReference type="Rhea" id="RHEA-COMP:10748"/>
        <dbReference type="ChEBI" id="CHEBI:83833"/>
        <dbReference type="ChEBI" id="CHEBI:83834"/>
        <dbReference type="EC" id="5.2.1.8"/>
    </reaction>
</comment>
<evidence type="ECO:0000256" key="4">
    <source>
        <dbReference type="PROSITE-ProRule" id="PRU00277"/>
    </source>
</evidence>
<dbReference type="KEGG" id="fgl:EM308_17245"/>
<protein>
    <recommendedName>
        <fullName evidence="2 4">peptidylprolyl isomerase</fullName>
        <ecNumber evidence="2 4">5.2.1.8</ecNumber>
    </recommendedName>
</protein>
<feature type="domain" description="PPIase FKBP-type" evidence="5">
    <location>
        <begin position="135"/>
        <end position="241"/>
    </location>
</feature>
<reference evidence="6 7" key="1">
    <citation type="submission" date="2016-10" db="EMBL/GenBank/DDBJ databases">
        <title>Flavobacterium gilvum sp. nov., isolated from stream water.</title>
        <authorList>
            <person name="Shin S.-K."/>
            <person name="Cho Y.-J."/>
            <person name="Yi H."/>
        </authorList>
    </citation>
    <scope>NUCLEOTIDE SEQUENCE [LARGE SCALE GENOMIC DNA]</scope>
    <source>
        <strain evidence="6 7">EM1308</strain>
    </source>
</reference>
<dbReference type="InterPro" id="IPR001179">
    <property type="entry name" value="PPIase_FKBP_dom"/>
</dbReference>
<proteinExistence type="predicted"/>